<protein>
    <submittedName>
        <fullName evidence="3">HD-GYP domain protein</fullName>
    </submittedName>
</protein>
<name>A0A395VCB3_9FIRM</name>
<organism evidence="3 4">
    <name type="scientific">Roseburia hominis</name>
    <dbReference type="NCBI Taxonomy" id="301301"/>
    <lineage>
        <taxon>Bacteria</taxon>
        <taxon>Bacillati</taxon>
        <taxon>Bacillota</taxon>
        <taxon>Clostridia</taxon>
        <taxon>Lachnospirales</taxon>
        <taxon>Lachnospiraceae</taxon>
        <taxon>Roseburia</taxon>
    </lineage>
</organism>
<dbReference type="RefSeq" id="WP_118097294.1">
    <property type="nucleotide sequence ID" value="NZ_CATWOB010000026.1"/>
</dbReference>
<evidence type="ECO:0000256" key="2">
    <source>
        <dbReference type="SAM" id="MobiDB-lite"/>
    </source>
</evidence>
<keyword evidence="1" id="KW-0175">Coiled coil</keyword>
<sequence>MKLTVNAAGFHNSVHMGTKDGQSVRTVKNAAFGGATKLGEDPVAKRREEARKQAWKVVENAWKNDRSVDDTIKSHRDSYAELENRKKEALAAIDETNQQKEALREQCGVDADSQEQQDLLLLEKEQDYKNGVLDEGLTDEEYDRLAEIHKKPLTEYQKQALELNNYAADHKREIRRADYGMTAEKQNVSRIKLERLKTHAMVDAQGAADDIMDAANDEIIGMLVQEVKDQQDEKMDEAKEKADEAMKEREKREEKLDEMKLERAIERAMIEGTDEAVEEAERIKRQNDSPDIQMTDMVDLADSADLKKSVDQNLGDIKSSMKVLEADLKGIKVDEKA</sequence>
<dbReference type="AlphaFoldDB" id="A0A395VCB3"/>
<comment type="caution">
    <text evidence="3">The sequence shown here is derived from an EMBL/GenBank/DDBJ whole genome shotgun (WGS) entry which is preliminary data.</text>
</comment>
<gene>
    <name evidence="3" type="ORF">DWX93_08515</name>
</gene>
<feature type="coiled-coil region" evidence="1">
    <location>
        <begin position="72"/>
        <end position="106"/>
    </location>
</feature>
<dbReference type="Proteomes" id="UP000266172">
    <property type="component" value="Unassembled WGS sequence"/>
</dbReference>
<dbReference type="EMBL" id="QRVL01000005">
    <property type="protein sequence ID" value="RGS40811.1"/>
    <property type="molecule type" value="Genomic_DNA"/>
</dbReference>
<feature type="region of interest" description="Disordered" evidence="2">
    <location>
        <begin position="230"/>
        <end position="257"/>
    </location>
</feature>
<accession>A0A395VCB3</accession>
<proteinExistence type="predicted"/>
<reference evidence="3 4" key="1">
    <citation type="submission" date="2018-08" db="EMBL/GenBank/DDBJ databases">
        <title>A genome reference for cultivated species of the human gut microbiota.</title>
        <authorList>
            <person name="Zou Y."/>
            <person name="Xue W."/>
            <person name="Luo G."/>
        </authorList>
    </citation>
    <scope>NUCLEOTIDE SEQUENCE [LARGE SCALE GENOMIC DNA]</scope>
    <source>
        <strain evidence="3 4">AF22-12AC</strain>
    </source>
</reference>
<evidence type="ECO:0000256" key="1">
    <source>
        <dbReference type="SAM" id="Coils"/>
    </source>
</evidence>
<evidence type="ECO:0000313" key="4">
    <source>
        <dbReference type="Proteomes" id="UP000266172"/>
    </source>
</evidence>
<evidence type="ECO:0000313" key="3">
    <source>
        <dbReference type="EMBL" id="RGS40811.1"/>
    </source>
</evidence>